<dbReference type="PANTHER" id="PTHR24258:SF136">
    <property type="entry name" value="GH06673P-RELATED"/>
    <property type="match status" value="1"/>
</dbReference>
<evidence type="ECO:0000256" key="2">
    <source>
        <dbReference type="ARBA" id="ARBA00023157"/>
    </source>
</evidence>
<evidence type="ECO:0000256" key="4">
    <source>
        <dbReference type="RuleBase" id="RU363034"/>
    </source>
</evidence>
<dbReference type="Proteomes" id="UP000829291">
    <property type="component" value="Chromosome 6"/>
</dbReference>
<dbReference type="Gene3D" id="2.40.10.10">
    <property type="entry name" value="Trypsin-like serine proteases"/>
    <property type="match status" value="1"/>
</dbReference>
<dbReference type="Pfam" id="PF00089">
    <property type="entry name" value="Trypsin"/>
    <property type="match status" value="1"/>
</dbReference>
<dbReference type="CDD" id="cd00190">
    <property type="entry name" value="Tryp_SPc"/>
    <property type="match status" value="1"/>
</dbReference>
<dbReference type="PROSITE" id="PS50240">
    <property type="entry name" value="TRYPSIN_DOM"/>
    <property type="match status" value="1"/>
</dbReference>
<keyword evidence="8" id="KW-1185">Reference proteome</keyword>
<feature type="domain" description="Peptidase S1" evidence="6">
    <location>
        <begin position="136"/>
        <end position="384"/>
    </location>
</feature>
<dbReference type="GO" id="GO:0006508">
    <property type="term" value="P:proteolysis"/>
    <property type="evidence" value="ECO:0007669"/>
    <property type="project" value="UniProtKB-KW"/>
</dbReference>
<organism evidence="9">
    <name type="scientific">Neodiprion lecontei</name>
    <name type="common">Redheaded pine sawfly</name>
    <dbReference type="NCBI Taxonomy" id="441921"/>
    <lineage>
        <taxon>Eukaryota</taxon>
        <taxon>Metazoa</taxon>
        <taxon>Ecdysozoa</taxon>
        <taxon>Arthropoda</taxon>
        <taxon>Hexapoda</taxon>
        <taxon>Insecta</taxon>
        <taxon>Pterygota</taxon>
        <taxon>Neoptera</taxon>
        <taxon>Endopterygota</taxon>
        <taxon>Hymenoptera</taxon>
        <taxon>Tenthredinoidea</taxon>
        <taxon>Diprionidae</taxon>
        <taxon>Diprioninae</taxon>
        <taxon>Neodiprion</taxon>
    </lineage>
</organism>
<dbReference type="PROSITE" id="PS51888">
    <property type="entry name" value="CLIP"/>
    <property type="match status" value="1"/>
</dbReference>
<dbReference type="PRINTS" id="PR00722">
    <property type="entry name" value="CHYMOTRYPSIN"/>
</dbReference>
<dbReference type="PROSITE" id="PS00135">
    <property type="entry name" value="TRYPSIN_SER"/>
    <property type="match status" value="1"/>
</dbReference>
<dbReference type="SUPFAM" id="SSF50494">
    <property type="entry name" value="Trypsin-like serine proteases"/>
    <property type="match status" value="1"/>
</dbReference>
<dbReference type="SMART" id="SM00680">
    <property type="entry name" value="CLIP"/>
    <property type="match status" value="1"/>
</dbReference>
<feature type="domain" description="Clip" evidence="7">
    <location>
        <begin position="24"/>
        <end position="69"/>
    </location>
</feature>
<dbReference type="InParanoid" id="A0A6J0BDH0"/>
<evidence type="ECO:0000256" key="1">
    <source>
        <dbReference type="ARBA" id="ARBA00022729"/>
    </source>
</evidence>
<reference evidence="9" key="1">
    <citation type="submission" date="2025-08" db="UniProtKB">
        <authorList>
            <consortium name="RefSeq"/>
        </authorList>
    </citation>
    <scope>IDENTIFICATION</scope>
    <source>
        <tissue evidence="9">Thorax and Abdomen</tissue>
    </source>
</reference>
<dbReference type="InterPro" id="IPR001254">
    <property type="entry name" value="Trypsin_dom"/>
</dbReference>
<dbReference type="RefSeq" id="XP_015512396.2">
    <property type="nucleotide sequence ID" value="XM_015656910.2"/>
</dbReference>
<dbReference type="InterPro" id="IPR033116">
    <property type="entry name" value="TRYPSIN_SER"/>
</dbReference>
<dbReference type="OrthoDB" id="6339452at2759"/>
<evidence type="ECO:0000313" key="8">
    <source>
        <dbReference type="Proteomes" id="UP000829291"/>
    </source>
</evidence>
<dbReference type="KEGG" id="nlo:107218880"/>
<sequence length="387" mass="42352">MILPVIVFILYATHRVESAEEGDSCELTSGATGVCALLKNCEIVFSELVAGNEPDSICGYVGFEPVVCCPNSRPQTTQPSPTVTRSPVGEGRGEIARQKCAEYARYTYEQVDSPVLTLNRQKVNRSVCAIKSQKLIVGGTRAARREFPHMAAVGYDLPNGGVGWYCGGSLISENFVLTAAHCTFSSNWGTANWVRVGDLNLQRSDDGARPVDRRITQRIRHPQYELPSQYHDIALLRLESRVPFNAWIRPACLHTSPTTGTQKAIATGWGRVEWEGETGSIDLLKVTLPLVDQQTCNASYLAGGSVVQLRDGVVEEWTICAGKDGSDTCQGDSGGPLQIYSKKEYYCMYDVVGVTSLGRFCGSSVPGVYTRVYHYVSWIESIVWGQG</sequence>
<evidence type="ECO:0000256" key="5">
    <source>
        <dbReference type="SAM" id="SignalP"/>
    </source>
</evidence>
<dbReference type="SMART" id="SM00020">
    <property type="entry name" value="Tryp_SPc"/>
    <property type="match status" value="1"/>
</dbReference>
<feature type="chain" id="PRO_5045468714" evidence="5">
    <location>
        <begin position="19"/>
        <end position="387"/>
    </location>
</feature>
<keyword evidence="4" id="KW-0645">Protease</keyword>
<evidence type="ECO:0000259" key="7">
    <source>
        <dbReference type="PROSITE" id="PS51888"/>
    </source>
</evidence>
<dbReference type="PANTHER" id="PTHR24258">
    <property type="entry name" value="SERINE PROTEASE-RELATED"/>
    <property type="match status" value="1"/>
</dbReference>
<keyword evidence="1 5" id="KW-0732">Signal</keyword>
<feature type="signal peptide" evidence="5">
    <location>
        <begin position="1"/>
        <end position="18"/>
    </location>
</feature>
<keyword evidence="4" id="KW-0378">Hydrolase</keyword>
<dbReference type="PROSITE" id="PS00134">
    <property type="entry name" value="TRYPSIN_HIS"/>
    <property type="match status" value="1"/>
</dbReference>
<dbReference type="InterPro" id="IPR043504">
    <property type="entry name" value="Peptidase_S1_PA_chymotrypsin"/>
</dbReference>
<proteinExistence type="inferred from homology"/>
<accession>A0A6J0BDH0</accession>
<evidence type="ECO:0000256" key="3">
    <source>
        <dbReference type="ARBA" id="ARBA00024195"/>
    </source>
</evidence>
<comment type="similarity">
    <text evidence="3">Belongs to the peptidase S1 family. CLIP subfamily.</text>
</comment>
<dbReference type="InterPro" id="IPR018114">
    <property type="entry name" value="TRYPSIN_HIS"/>
</dbReference>
<name>A0A6J0BDH0_NEOLC</name>
<keyword evidence="4" id="KW-0720">Serine protease</keyword>
<dbReference type="InterPro" id="IPR022700">
    <property type="entry name" value="CLIP"/>
</dbReference>
<dbReference type="GeneID" id="107218880"/>
<evidence type="ECO:0000259" key="6">
    <source>
        <dbReference type="PROSITE" id="PS50240"/>
    </source>
</evidence>
<dbReference type="InterPro" id="IPR009003">
    <property type="entry name" value="Peptidase_S1_PA"/>
</dbReference>
<protein>
    <submittedName>
        <fullName evidence="9">Venom protease-like</fullName>
    </submittedName>
</protein>
<gene>
    <name evidence="9" type="primary">LOC107218880</name>
</gene>
<dbReference type="AlphaFoldDB" id="A0A6J0BDH0"/>
<evidence type="ECO:0000313" key="9">
    <source>
        <dbReference type="RefSeq" id="XP_015512396.2"/>
    </source>
</evidence>
<dbReference type="GO" id="GO:0004252">
    <property type="term" value="F:serine-type endopeptidase activity"/>
    <property type="evidence" value="ECO:0007669"/>
    <property type="project" value="InterPro"/>
</dbReference>
<keyword evidence="2" id="KW-1015">Disulfide bond</keyword>
<dbReference type="InterPro" id="IPR001314">
    <property type="entry name" value="Peptidase_S1A"/>
</dbReference>
<dbReference type="FunCoup" id="A0A6J0BDH0">
    <property type="interactions" value="48"/>
</dbReference>